<feature type="transmembrane region" description="Helical" evidence="1">
    <location>
        <begin position="85"/>
        <end position="102"/>
    </location>
</feature>
<dbReference type="Pfam" id="PF07885">
    <property type="entry name" value="Ion_trans_2"/>
    <property type="match status" value="1"/>
</dbReference>
<feature type="transmembrane region" description="Helical" evidence="1">
    <location>
        <begin position="114"/>
        <end position="135"/>
    </location>
</feature>
<feature type="transmembrane region" description="Helical" evidence="1">
    <location>
        <begin position="62"/>
        <end position="79"/>
    </location>
</feature>
<keyword evidence="1" id="KW-0812">Transmembrane</keyword>
<keyword evidence="3" id="KW-0813">Transport</keyword>
<evidence type="ECO:0000313" key="4">
    <source>
        <dbReference type="Proteomes" id="UP000307702"/>
    </source>
</evidence>
<dbReference type="EMBL" id="SZVP01000001">
    <property type="protein sequence ID" value="TMM48003.1"/>
    <property type="molecule type" value="Genomic_DNA"/>
</dbReference>
<evidence type="ECO:0000313" key="3">
    <source>
        <dbReference type="EMBL" id="TMM48003.1"/>
    </source>
</evidence>
<keyword evidence="3" id="KW-0407">Ion channel</keyword>
<evidence type="ECO:0000256" key="1">
    <source>
        <dbReference type="SAM" id="Phobius"/>
    </source>
</evidence>
<protein>
    <submittedName>
        <fullName evidence="3">Two pore domain potassium channel family protein</fullName>
    </submittedName>
</protein>
<accession>A0A8H2JRR6</accession>
<gene>
    <name evidence="3" type="ORF">FCS21_02545</name>
</gene>
<feature type="transmembrane region" description="Helical" evidence="1">
    <location>
        <begin position="155"/>
        <end position="175"/>
    </location>
</feature>
<dbReference type="InterPro" id="IPR013099">
    <property type="entry name" value="K_chnl_dom"/>
</dbReference>
<keyword evidence="4" id="KW-1185">Reference proteome</keyword>
<dbReference type="Gene3D" id="1.10.287.70">
    <property type="match status" value="1"/>
</dbReference>
<dbReference type="GO" id="GO:0034220">
    <property type="term" value="P:monoatomic ion transmembrane transport"/>
    <property type="evidence" value="ECO:0007669"/>
    <property type="project" value="UniProtKB-KW"/>
</dbReference>
<keyword evidence="3" id="KW-0406">Ion transport</keyword>
<reference evidence="3 4" key="1">
    <citation type="submission" date="2019-05" db="EMBL/GenBank/DDBJ databases">
        <title>Colwellia ponticola sp. nov., isolated from seawater.</title>
        <authorList>
            <person name="Yoon J.-H."/>
        </authorList>
    </citation>
    <scope>NUCLEOTIDE SEQUENCE [LARGE SCALE GENOMIC DNA]</scope>
    <source>
        <strain evidence="3 4">OISW-25</strain>
    </source>
</reference>
<feature type="transmembrane region" description="Helical" evidence="1">
    <location>
        <begin position="187"/>
        <end position="208"/>
    </location>
</feature>
<comment type="caution">
    <text evidence="3">The sequence shown here is derived from an EMBL/GenBank/DDBJ whole genome shotgun (WGS) entry which is preliminary data.</text>
</comment>
<keyword evidence="1" id="KW-0472">Membrane</keyword>
<feature type="transmembrane region" description="Helical" evidence="1">
    <location>
        <begin position="34"/>
        <end position="50"/>
    </location>
</feature>
<dbReference type="OrthoDB" id="9813518at2"/>
<keyword evidence="1" id="KW-1133">Transmembrane helix</keyword>
<dbReference type="Proteomes" id="UP000307702">
    <property type="component" value="Unassembled WGS sequence"/>
</dbReference>
<proteinExistence type="predicted"/>
<evidence type="ECO:0000259" key="2">
    <source>
        <dbReference type="Pfam" id="PF07885"/>
    </source>
</evidence>
<feature type="domain" description="Potassium channel" evidence="2">
    <location>
        <begin position="138"/>
        <end position="207"/>
    </location>
</feature>
<dbReference type="SUPFAM" id="SSF81324">
    <property type="entry name" value="Voltage-gated potassium channels"/>
    <property type="match status" value="1"/>
</dbReference>
<dbReference type="AlphaFoldDB" id="A0A8H2JRR6"/>
<organism evidence="3 4">
    <name type="scientific">Colwellia ponticola</name>
    <dbReference type="NCBI Taxonomy" id="2304625"/>
    <lineage>
        <taxon>Bacteria</taxon>
        <taxon>Pseudomonadati</taxon>
        <taxon>Pseudomonadota</taxon>
        <taxon>Gammaproteobacteria</taxon>
        <taxon>Alteromonadales</taxon>
        <taxon>Colwelliaceae</taxon>
        <taxon>Colwellia</taxon>
    </lineage>
</organism>
<sequence length="245" mass="27229">MTREDNFIYLTCALTLLLLGTALAQQFFDGTAQRLVQSATTVTLLVAVWGVDSKEFVLRKTFIFPIAVVVFSLASAWLDNAGFDQLYLLLLLSFLISSALRTMKQVMFTGDIDINKILGAICLYLLIGLIWAVLYTLVQLTLPGAFANITANNEWFTLFPDFIYFSFVTITTLGFGDISPLFPISRFFVYCEAVVGQLYLAILVASLVGSHMSSFGPNNRRSKRSQVLAETMAKNKIDIKVKDKG</sequence>
<name>A0A8H2JRR6_9GAMM</name>
<dbReference type="RefSeq" id="WP_138620528.1">
    <property type="nucleotide sequence ID" value="NZ_SZVP01000001.1"/>
</dbReference>